<organism evidence="1 2">
    <name type="scientific">Sphingomonas mucosissima</name>
    <dbReference type="NCBI Taxonomy" id="370959"/>
    <lineage>
        <taxon>Bacteria</taxon>
        <taxon>Pseudomonadati</taxon>
        <taxon>Pseudomonadota</taxon>
        <taxon>Alphaproteobacteria</taxon>
        <taxon>Sphingomonadales</taxon>
        <taxon>Sphingomonadaceae</taxon>
        <taxon>Sphingomonas</taxon>
    </lineage>
</organism>
<dbReference type="OrthoDB" id="7571144at2"/>
<evidence type="ECO:0000313" key="1">
    <source>
        <dbReference type="EMBL" id="OWK32526.1"/>
    </source>
</evidence>
<keyword evidence="2" id="KW-1185">Reference proteome</keyword>
<proteinExistence type="predicted"/>
<accession>A0A245ZS16</accession>
<sequence length="79" mass="8564">MRIDQLQPTPTAAQPLEIPAELLASVHRHQAHLSALVASMRAAGIASEAIEASVRTLVDSYADELTTAIRSMMRQDSHD</sequence>
<reference evidence="1 2" key="1">
    <citation type="submission" date="2017-03" db="EMBL/GenBank/DDBJ databases">
        <title>Genome sequence of Sphingomonas mucosissima DSM 17494.</title>
        <authorList>
            <person name="Poehlein A."/>
            <person name="Wuebbeler J.H."/>
            <person name="Steinbuechel A."/>
            <person name="Daniel R."/>
        </authorList>
    </citation>
    <scope>NUCLEOTIDE SEQUENCE [LARGE SCALE GENOMIC DNA]</scope>
    <source>
        <strain evidence="1 2">DSM 17494</strain>
    </source>
</reference>
<comment type="caution">
    <text evidence="1">The sequence shown here is derived from an EMBL/GenBank/DDBJ whole genome shotgun (WGS) entry which is preliminary data.</text>
</comment>
<dbReference type="AlphaFoldDB" id="A0A245ZS16"/>
<dbReference type="EMBL" id="NBBJ01000001">
    <property type="protein sequence ID" value="OWK32526.1"/>
    <property type="molecule type" value="Genomic_DNA"/>
</dbReference>
<dbReference type="Proteomes" id="UP000197783">
    <property type="component" value="Unassembled WGS sequence"/>
</dbReference>
<name>A0A245ZS16_9SPHN</name>
<dbReference type="RefSeq" id="WP_088332215.1">
    <property type="nucleotide sequence ID" value="NZ_NBBJ01000001.1"/>
</dbReference>
<evidence type="ECO:0000313" key="2">
    <source>
        <dbReference type="Proteomes" id="UP000197783"/>
    </source>
</evidence>
<gene>
    <name evidence="1" type="ORF">SPMU_08590</name>
</gene>
<protein>
    <submittedName>
        <fullName evidence="1">Uncharacterized protein</fullName>
    </submittedName>
</protein>